<dbReference type="Pfam" id="PF01329">
    <property type="entry name" value="Pterin_4a"/>
    <property type="match status" value="1"/>
</dbReference>
<gene>
    <name evidence="5" type="ORF">A2592_01395</name>
</gene>
<dbReference type="Gene3D" id="3.30.1360.20">
    <property type="entry name" value="Transcriptional coactivator/pterin dehydratase"/>
    <property type="match status" value="1"/>
</dbReference>
<evidence type="ECO:0000313" key="6">
    <source>
        <dbReference type="Proteomes" id="UP000179230"/>
    </source>
</evidence>
<name>A0A1F6FU46_9BACT</name>
<dbReference type="EC" id="4.2.1.96" evidence="3"/>
<protein>
    <recommendedName>
        <fullName evidence="3">4a-hydroxytetrahydrobiopterin dehydratase</fullName>
        <ecNumber evidence="3">4.2.1.96</ecNumber>
    </recommendedName>
</protein>
<evidence type="ECO:0000256" key="3">
    <source>
        <dbReference type="ARBA" id="ARBA00013252"/>
    </source>
</evidence>
<comment type="catalytic activity">
    <reaction evidence="1">
        <text>(4aS,6R)-4a-hydroxy-L-erythro-5,6,7,8-tetrahydrobiopterin = (6R)-L-erythro-6,7-dihydrobiopterin + H2O</text>
        <dbReference type="Rhea" id="RHEA:11920"/>
        <dbReference type="ChEBI" id="CHEBI:15377"/>
        <dbReference type="ChEBI" id="CHEBI:15642"/>
        <dbReference type="ChEBI" id="CHEBI:43120"/>
        <dbReference type="EC" id="4.2.1.96"/>
    </reaction>
</comment>
<dbReference type="SUPFAM" id="SSF55248">
    <property type="entry name" value="PCD-like"/>
    <property type="match status" value="1"/>
</dbReference>
<evidence type="ECO:0000256" key="4">
    <source>
        <dbReference type="ARBA" id="ARBA00023239"/>
    </source>
</evidence>
<keyword evidence="4" id="KW-0456">Lyase</keyword>
<comment type="caution">
    <text evidence="5">The sequence shown here is derived from an EMBL/GenBank/DDBJ whole genome shotgun (WGS) entry which is preliminary data.</text>
</comment>
<dbReference type="Proteomes" id="UP000179230">
    <property type="component" value="Unassembled WGS sequence"/>
</dbReference>
<dbReference type="GO" id="GO:0008124">
    <property type="term" value="F:4-alpha-hydroxytetrahydrobiopterin dehydratase activity"/>
    <property type="evidence" value="ECO:0007669"/>
    <property type="project" value="UniProtKB-EC"/>
</dbReference>
<evidence type="ECO:0000256" key="1">
    <source>
        <dbReference type="ARBA" id="ARBA00001554"/>
    </source>
</evidence>
<dbReference type="InterPro" id="IPR036428">
    <property type="entry name" value="PCD_sf"/>
</dbReference>
<dbReference type="EMBL" id="MFMT01000001">
    <property type="protein sequence ID" value="OGG89381.1"/>
    <property type="molecule type" value="Genomic_DNA"/>
</dbReference>
<accession>A0A1F6FU46</accession>
<evidence type="ECO:0000256" key="2">
    <source>
        <dbReference type="ARBA" id="ARBA00006472"/>
    </source>
</evidence>
<proteinExistence type="inferred from homology"/>
<comment type="similarity">
    <text evidence="2">Belongs to the pterin-4-alpha-carbinolamine dehydratase family.</text>
</comment>
<sequence>MKKKLSKKELDNELRSLTHSWKFNTAHTSITLTFDHIGYIDALILVSKLVVYAEVHQQSPIITLNRDKIKISILALDKVGLTKEIFNFARLIDRLPLSTVTKRR</sequence>
<dbReference type="GO" id="GO:0006729">
    <property type="term" value="P:tetrahydrobiopterin biosynthetic process"/>
    <property type="evidence" value="ECO:0007669"/>
    <property type="project" value="InterPro"/>
</dbReference>
<evidence type="ECO:0000313" key="5">
    <source>
        <dbReference type="EMBL" id="OGG89381.1"/>
    </source>
</evidence>
<reference evidence="5 6" key="1">
    <citation type="journal article" date="2016" name="Nat. Commun.">
        <title>Thousands of microbial genomes shed light on interconnected biogeochemical processes in an aquifer system.</title>
        <authorList>
            <person name="Anantharaman K."/>
            <person name="Brown C.T."/>
            <person name="Hug L.A."/>
            <person name="Sharon I."/>
            <person name="Castelle C.J."/>
            <person name="Probst A.J."/>
            <person name="Thomas B.C."/>
            <person name="Singh A."/>
            <person name="Wilkins M.J."/>
            <person name="Karaoz U."/>
            <person name="Brodie E.L."/>
            <person name="Williams K.H."/>
            <person name="Hubbard S.S."/>
            <person name="Banfield J.F."/>
        </authorList>
    </citation>
    <scope>NUCLEOTIDE SEQUENCE [LARGE SCALE GENOMIC DNA]</scope>
</reference>
<dbReference type="InterPro" id="IPR001533">
    <property type="entry name" value="Pterin_deHydtase"/>
</dbReference>
<dbReference type="AlphaFoldDB" id="A0A1F6FU46"/>
<organism evidence="5 6">
    <name type="scientific">Candidatus Kaiserbacteria bacterium RIFOXYD1_FULL_42_15</name>
    <dbReference type="NCBI Taxonomy" id="1798532"/>
    <lineage>
        <taxon>Bacteria</taxon>
        <taxon>Candidatus Kaiseribacteriota</taxon>
    </lineage>
</organism>